<keyword evidence="4 11" id="KW-0378">Hydrolase</keyword>
<evidence type="ECO:0000256" key="6">
    <source>
        <dbReference type="ARBA" id="ARBA00022840"/>
    </source>
</evidence>
<evidence type="ECO:0000256" key="1">
    <source>
        <dbReference type="ARBA" id="ARBA00009922"/>
    </source>
</evidence>
<sequence>MSNLNPRQQAAVNHIDGPLLVLAGAGSGKTRVITAKIAHLINRCAIDPGRITAVTFTNKAAREMKQRVGRMIGTDGGARPSISTFHTLGLNILRREVKRLGYKTGFSIFDQQDSDTLLKELLRNQELEDESQLNALQWTISNWKNDLVSPEQALHTAEDELQRRKAHLYAAYQRSLQAYNAVDFDDLILLPVSLFRQHPDALEQWQNRIHYLLVDEYQDTNQAQYELVKLLVGVRAAFTVVGDDDQSIYAWRGARPENLGRLQSDYPRLKLIKLEQNYRSSGRILRSANQLIGNNPHLFDKRLWSDLGPGPQLRVLECRSEEQEAEKVVSEIIHLKFTAKAANSDFAILYRGNHQARPFEKALRSHNIPYFLSGGTSFFARAEIKDVMAYLRLLANPDDDSAFLRIVNTPRREIGPNTLEKLGAYASRRGIALLPGCRELGLQSLLNPRAHERLSRFAKLMEAHAREAEASPVETVQRLIREIEYEDWIRENSSSDSLAERRMENVNDLLEWVKALYHGELQEKSLAEMVNHLTLMDLLERQNEEEALDQVHLMTLHSAKGLEFPHVFLVGMEEELLPHRSSIEEENIEEERRLAYVGITRAQRSLTLTYAAKRKRFGEMVPCEPSRFLQELPEEELSWEGRDSQLSKEEKQQRGTAHLANLKSLLS</sequence>
<comment type="function">
    <text evidence="11">Rep helicase is a single-stranded DNA-dependent ATPase involved in DNA replication; it can initiate unwinding at a nick in the DNA. It binds to the single-stranded DNA and acts in a progressive fashion along the DNA in the 3' to 5' direction.</text>
</comment>
<dbReference type="InterPro" id="IPR014016">
    <property type="entry name" value="UvrD-like_ATP-bd"/>
</dbReference>
<reference evidence="15 16" key="1">
    <citation type="submission" date="2021-05" db="EMBL/GenBank/DDBJ databases">
        <title>Genetic and Functional Diversity in Clade A Lucinid endosymbionts from the Bahamas.</title>
        <authorList>
            <person name="Giani N.M."/>
            <person name="Engel A.S."/>
            <person name="Campbell B.J."/>
        </authorList>
    </citation>
    <scope>NUCLEOTIDE SEQUENCE [LARGE SCALE GENOMIC DNA]</scope>
    <source>
        <strain evidence="15">LUC16012Gg_MoonRockCtena</strain>
    </source>
</reference>
<keyword evidence="6 11" id="KW-0067">ATP-binding</keyword>
<accession>A0A944QTE5</accession>
<dbReference type="NCBIfam" id="TIGR01074">
    <property type="entry name" value="rep"/>
    <property type="match status" value="1"/>
</dbReference>
<dbReference type="Gene3D" id="1.10.10.160">
    <property type="match status" value="1"/>
</dbReference>
<dbReference type="GO" id="GO:0009314">
    <property type="term" value="P:response to radiation"/>
    <property type="evidence" value="ECO:0007669"/>
    <property type="project" value="UniProtKB-ARBA"/>
</dbReference>
<dbReference type="InterPro" id="IPR014017">
    <property type="entry name" value="DNA_helicase_UvrD-like_C"/>
</dbReference>
<evidence type="ECO:0000256" key="11">
    <source>
        <dbReference type="HAMAP-Rule" id="MF_01920"/>
    </source>
</evidence>
<feature type="domain" description="UvrD-like helicase C-terminal" evidence="14">
    <location>
        <begin position="282"/>
        <end position="561"/>
    </location>
</feature>
<evidence type="ECO:0000259" key="14">
    <source>
        <dbReference type="PROSITE" id="PS51217"/>
    </source>
</evidence>
<evidence type="ECO:0000256" key="2">
    <source>
        <dbReference type="ARBA" id="ARBA00022705"/>
    </source>
</evidence>
<dbReference type="Proteomes" id="UP000770889">
    <property type="component" value="Unassembled WGS sequence"/>
</dbReference>
<keyword evidence="3 11" id="KW-0547">Nucleotide-binding</keyword>
<evidence type="ECO:0000256" key="9">
    <source>
        <dbReference type="ARBA" id="ARBA00034617"/>
    </source>
</evidence>
<dbReference type="InterPro" id="IPR005752">
    <property type="entry name" value="Helicase_Rep"/>
</dbReference>
<dbReference type="InterPro" id="IPR027417">
    <property type="entry name" value="P-loop_NTPase"/>
</dbReference>
<evidence type="ECO:0000256" key="5">
    <source>
        <dbReference type="ARBA" id="ARBA00022806"/>
    </source>
</evidence>
<keyword evidence="5 11" id="KW-0347">Helicase</keyword>
<comment type="catalytic activity">
    <reaction evidence="10 11">
        <text>ATP + H2O = ADP + phosphate + H(+)</text>
        <dbReference type="Rhea" id="RHEA:13065"/>
        <dbReference type="ChEBI" id="CHEBI:15377"/>
        <dbReference type="ChEBI" id="CHEBI:15378"/>
        <dbReference type="ChEBI" id="CHEBI:30616"/>
        <dbReference type="ChEBI" id="CHEBI:43474"/>
        <dbReference type="ChEBI" id="CHEBI:456216"/>
        <dbReference type="EC" id="5.6.2.4"/>
    </reaction>
</comment>
<dbReference type="EMBL" id="JAHHGM010000006">
    <property type="protein sequence ID" value="MBT2988997.1"/>
    <property type="molecule type" value="Genomic_DNA"/>
</dbReference>
<keyword evidence="7 11" id="KW-0238">DNA-binding</keyword>
<dbReference type="PANTHER" id="PTHR11070:SF64">
    <property type="entry name" value="ATP-DEPENDENT DNA HELICASE REP"/>
    <property type="match status" value="1"/>
</dbReference>
<dbReference type="EC" id="5.6.2.4" evidence="11"/>
<evidence type="ECO:0000259" key="13">
    <source>
        <dbReference type="PROSITE" id="PS51198"/>
    </source>
</evidence>
<dbReference type="GO" id="GO:0016787">
    <property type="term" value="F:hydrolase activity"/>
    <property type="evidence" value="ECO:0007669"/>
    <property type="project" value="UniProtKB-UniRule"/>
</dbReference>
<dbReference type="Pfam" id="PF00580">
    <property type="entry name" value="UvrD-helicase"/>
    <property type="match status" value="1"/>
</dbReference>
<organism evidence="15 16">
    <name type="scientific">Candidatus Thiodiazotropha taylori</name>
    <dbReference type="NCBI Taxonomy" id="2792791"/>
    <lineage>
        <taxon>Bacteria</taxon>
        <taxon>Pseudomonadati</taxon>
        <taxon>Pseudomonadota</taxon>
        <taxon>Gammaproteobacteria</taxon>
        <taxon>Chromatiales</taxon>
        <taxon>Sedimenticolaceae</taxon>
        <taxon>Candidatus Thiodiazotropha</taxon>
    </lineage>
</organism>
<dbReference type="Gene3D" id="1.10.486.10">
    <property type="entry name" value="PCRA, domain 4"/>
    <property type="match status" value="1"/>
</dbReference>
<dbReference type="SUPFAM" id="SSF52540">
    <property type="entry name" value="P-loop containing nucleoside triphosphate hydrolases"/>
    <property type="match status" value="1"/>
</dbReference>
<name>A0A944QTE5_9GAMM</name>
<comment type="subunit">
    <text evidence="11">Homodimer.</text>
</comment>
<dbReference type="GO" id="GO:0006260">
    <property type="term" value="P:DNA replication"/>
    <property type="evidence" value="ECO:0007669"/>
    <property type="project" value="UniProtKB-UniRule"/>
</dbReference>
<gene>
    <name evidence="11 15" type="primary">rep</name>
    <name evidence="15" type="ORF">KME65_08520</name>
</gene>
<proteinExistence type="inferred from homology"/>
<dbReference type="CDD" id="cd17932">
    <property type="entry name" value="DEXQc_UvrD"/>
    <property type="match status" value="1"/>
</dbReference>
<protein>
    <recommendedName>
        <fullName evidence="11">ATP-dependent DNA helicase Rep</fullName>
        <ecNumber evidence="11">5.6.2.4</ecNumber>
    </recommendedName>
    <alternativeName>
        <fullName evidence="11">DNA 3'-5' helicase Rep</fullName>
    </alternativeName>
</protein>
<evidence type="ECO:0000256" key="12">
    <source>
        <dbReference type="PROSITE-ProRule" id="PRU00560"/>
    </source>
</evidence>
<comment type="similarity">
    <text evidence="1 11">Belongs to the helicase family. UvrD subfamily.</text>
</comment>
<dbReference type="GO" id="GO:0005829">
    <property type="term" value="C:cytosol"/>
    <property type="evidence" value="ECO:0007669"/>
    <property type="project" value="TreeGrafter"/>
</dbReference>
<dbReference type="PROSITE" id="PS51198">
    <property type="entry name" value="UVRD_HELICASE_ATP_BIND"/>
    <property type="match status" value="1"/>
</dbReference>
<feature type="binding site" evidence="12">
    <location>
        <begin position="23"/>
        <end position="30"/>
    </location>
    <ligand>
        <name>ATP</name>
        <dbReference type="ChEBI" id="CHEBI:30616"/>
    </ligand>
</feature>
<dbReference type="GO" id="GO:0005524">
    <property type="term" value="F:ATP binding"/>
    <property type="evidence" value="ECO:0007669"/>
    <property type="project" value="UniProtKB-UniRule"/>
</dbReference>
<dbReference type="GO" id="GO:0043138">
    <property type="term" value="F:3'-5' DNA helicase activity"/>
    <property type="evidence" value="ECO:0007669"/>
    <property type="project" value="UniProtKB-UniRule"/>
</dbReference>
<dbReference type="FunFam" id="1.10.10.160:FF:000001">
    <property type="entry name" value="ATP-dependent DNA helicase"/>
    <property type="match status" value="1"/>
</dbReference>
<dbReference type="InterPro" id="IPR013986">
    <property type="entry name" value="DExx_box_DNA_helicase_dom_sf"/>
</dbReference>
<dbReference type="InterPro" id="IPR000212">
    <property type="entry name" value="DNA_helicase_UvrD/REP"/>
</dbReference>
<evidence type="ECO:0000256" key="4">
    <source>
        <dbReference type="ARBA" id="ARBA00022801"/>
    </source>
</evidence>
<dbReference type="GO" id="GO:0000725">
    <property type="term" value="P:recombinational repair"/>
    <property type="evidence" value="ECO:0007669"/>
    <property type="project" value="TreeGrafter"/>
</dbReference>
<keyword evidence="2 11" id="KW-0235">DNA replication</keyword>
<dbReference type="PANTHER" id="PTHR11070">
    <property type="entry name" value="UVRD / RECB / PCRA DNA HELICASE FAMILY MEMBER"/>
    <property type="match status" value="1"/>
</dbReference>
<evidence type="ECO:0000313" key="15">
    <source>
        <dbReference type="EMBL" id="MBT2988997.1"/>
    </source>
</evidence>
<feature type="binding site" evidence="11">
    <location>
        <position position="279"/>
    </location>
    <ligand>
        <name>ATP</name>
        <dbReference type="ChEBI" id="CHEBI:30616"/>
    </ligand>
</feature>
<comment type="catalytic activity">
    <reaction evidence="9 11">
        <text>Couples ATP hydrolysis with the unwinding of duplex DNA by translocating in the 3'-5' direction.</text>
        <dbReference type="EC" id="5.6.2.4"/>
    </reaction>
</comment>
<dbReference type="AlphaFoldDB" id="A0A944QTE5"/>
<keyword evidence="8 11" id="KW-0413">Isomerase</keyword>
<dbReference type="PROSITE" id="PS51217">
    <property type="entry name" value="UVRD_HELICASE_CTER"/>
    <property type="match status" value="1"/>
</dbReference>
<dbReference type="HAMAP" id="MF_01920">
    <property type="entry name" value="Helicase_Rep"/>
    <property type="match status" value="1"/>
</dbReference>
<evidence type="ECO:0000256" key="10">
    <source>
        <dbReference type="ARBA" id="ARBA00048988"/>
    </source>
</evidence>
<evidence type="ECO:0000256" key="8">
    <source>
        <dbReference type="ARBA" id="ARBA00023235"/>
    </source>
</evidence>
<dbReference type="Pfam" id="PF13361">
    <property type="entry name" value="UvrD_C"/>
    <property type="match status" value="1"/>
</dbReference>
<feature type="domain" description="UvrD-like helicase ATP-binding" evidence="13">
    <location>
        <begin position="2"/>
        <end position="281"/>
    </location>
</feature>
<dbReference type="Gene3D" id="3.40.50.300">
    <property type="entry name" value="P-loop containing nucleotide triphosphate hydrolases"/>
    <property type="match status" value="2"/>
</dbReference>
<dbReference type="GO" id="GO:0032991">
    <property type="term" value="C:protein-containing complex"/>
    <property type="evidence" value="ECO:0007669"/>
    <property type="project" value="UniProtKB-ARBA"/>
</dbReference>
<dbReference type="GO" id="GO:0003697">
    <property type="term" value="F:single-stranded DNA binding"/>
    <property type="evidence" value="ECO:0007669"/>
    <property type="project" value="UniProtKB-UniRule"/>
</dbReference>
<evidence type="ECO:0000256" key="7">
    <source>
        <dbReference type="ARBA" id="ARBA00023125"/>
    </source>
</evidence>
<evidence type="ECO:0000313" key="16">
    <source>
        <dbReference type="Proteomes" id="UP000770889"/>
    </source>
</evidence>
<evidence type="ECO:0000256" key="3">
    <source>
        <dbReference type="ARBA" id="ARBA00022741"/>
    </source>
</evidence>
<comment type="caution">
    <text evidence="15">The sequence shown here is derived from an EMBL/GenBank/DDBJ whole genome shotgun (WGS) entry which is preliminary data.</text>
</comment>